<name>A0A8R2B4U1_ACYPI</name>
<reference evidence="4" key="1">
    <citation type="submission" date="2010-06" db="EMBL/GenBank/DDBJ databases">
        <authorList>
            <person name="Jiang H."/>
            <person name="Abraham K."/>
            <person name="Ali S."/>
            <person name="Alsbrooks S.L."/>
            <person name="Anim B.N."/>
            <person name="Anosike U.S."/>
            <person name="Attaway T."/>
            <person name="Bandaranaike D.P."/>
            <person name="Battles P.K."/>
            <person name="Bell S.N."/>
            <person name="Bell A.V."/>
            <person name="Beltran B."/>
            <person name="Bickham C."/>
            <person name="Bustamante Y."/>
            <person name="Caleb T."/>
            <person name="Canada A."/>
            <person name="Cardenas V."/>
            <person name="Carter K."/>
            <person name="Chacko J."/>
            <person name="Chandrabose M.N."/>
            <person name="Chavez D."/>
            <person name="Chavez A."/>
            <person name="Chen L."/>
            <person name="Chu H.-S."/>
            <person name="Claassen K.J."/>
            <person name="Cockrell R."/>
            <person name="Collins M."/>
            <person name="Cooper J.A."/>
            <person name="Cree A."/>
            <person name="Curry S.M."/>
            <person name="Da Y."/>
            <person name="Dao M.D."/>
            <person name="Das B."/>
            <person name="Davila M.-L."/>
            <person name="Davy-Carroll L."/>
            <person name="Denson S."/>
            <person name="Dinh H."/>
            <person name="Ebong V.E."/>
            <person name="Edwards J.R."/>
            <person name="Egan A."/>
            <person name="El-Daye J."/>
            <person name="Escobedo L."/>
            <person name="Fernandez S."/>
            <person name="Fernando P.R."/>
            <person name="Flagg N."/>
            <person name="Forbes L.D."/>
            <person name="Fowler R.G."/>
            <person name="Fu Q."/>
            <person name="Gabisi R.A."/>
            <person name="Ganer J."/>
            <person name="Garbino Pronczuk A."/>
            <person name="Garcia R.M."/>
            <person name="Garner T."/>
            <person name="Garrett T.E."/>
            <person name="Gonzalez D.A."/>
            <person name="Hamid H."/>
            <person name="Hawkins E.S."/>
            <person name="Hirani K."/>
            <person name="Hogues M.E."/>
            <person name="Hollins B."/>
            <person name="Hsiao C.-H."/>
            <person name="Jabil R."/>
            <person name="James M.L."/>
            <person name="Jhangiani S.N."/>
            <person name="Johnson B."/>
            <person name="Johnson Q."/>
            <person name="Joshi V."/>
            <person name="Kalu J.B."/>
            <person name="Kam C."/>
            <person name="Kashfia A."/>
            <person name="Keebler J."/>
            <person name="Kisamo H."/>
            <person name="Kovar C.L."/>
            <person name="Lago L.A."/>
            <person name="Lai C.-Y."/>
            <person name="Laidlaw J."/>
            <person name="Lara F."/>
            <person name="Le T.-K."/>
            <person name="Lee S.L."/>
            <person name="Legall F.H."/>
            <person name="Lemon S.J."/>
            <person name="Lewis L.R."/>
            <person name="Li B."/>
            <person name="Liu Y."/>
            <person name="Liu Y.-S."/>
            <person name="Lopez J."/>
            <person name="Lozado R.J."/>
            <person name="Lu J."/>
            <person name="Madu R.C."/>
            <person name="Maheshwari M."/>
            <person name="Maheshwari R."/>
            <person name="Malloy K."/>
            <person name="Martinez E."/>
            <person name="Mathew T."/>
            <person name="Mercado I.C."/>
            <person name="Mercado C."/>
            <person name="Meyer B."/>
            <person name="Montgomery K."/>
            <person name="Morgan M.B."/>
            <person name="Munidasa M."/>
            <person name="Nazareth L.V."/>
            <person name="Nelson J."/>
            <person name="Ng B.M."/>
            <person name="Nguyen N.B."/>
            <person name="Nguyen P.Q."/>
            <person name="Nguyen T."/>
            <person name="Obregon M."/>
            <person name="Okwuonu G.O."/>
            <person name="Onwere C.G."/>
            <person name="Orozco G."/>
            <person name="Parra A."/>
            <person name="Patel S."/>
            <person name="Patil S."/>
            <person name="Perez A."/>
            <person name="Perez Y."/>
            <person name="Pham C."/>
            <person name="Primus E.L."/>
            <person name="Pu L.-L."/>
            <person name="Puazo M."/>
            <person name="Qin X."/>
            <person name="Quiroz J.B."/>
            <person name="Reese J."/>
            <person name="Richards S."/>
            <person name="Rives C.M."/>
            <person name="Robberts R."/>
            <person name="Ruiz S.J."/>
            <person name="Ruiz M.J."/>
            <person name="Santibanez J."/>
            <person name="Schneider B.W."/>
            <person name="Sisson I."/>
            <person name="Smith M."/>
            <person name="Sodergren E."/>
            <person name="Song X.-Z."/>
            <person name="Song B.B."/>
            <person name="Summersgill H."/>
            <person name="Thelus R."/>
            <person name="Thornton R.D."/>
            <person name="Trejos Z.Y."/>
            <person name="Usmani K."/>
            <person name="Vattathil S."/>
            <person name="Villasana D."/>
            <person name="Walker D.L."/>
            <person name="Wang S."/>
            <person name="Wang K."/>
            <person name="White C.S."/>
            <person name="Williams A.C."/>
            <person name="Williamson J."/>
            <person name="Wilson K."/>
            <person name="Woghiren I.O."/>
            <person name="Woodworth J.R."/>
            <person name="Worley K.C."/>
            <person name="Wright R.A."/>
            <person name="Wu W."/>
            <person name="Young L."/>
            <person name="Zhang L."/>
            <person name="Zhang J."/>
            <person name="Zhu Y."/>
            <person name="Muzny D.M."/>
            <person name="Weinstock G."/>
            <person name="Gibbs R.A."/>
        </authorList>
    </citation>
    <scope>NUCLEOTIDE SEQUENCE [LARGE SCALE GENOMIC DNA]</scope>
    <source>
        <strain evidence="4">LSR1</strain>
    </source>
</reference>
<evidence type="ECO:0000259" key="1">
    <source>
        <dbReference type="Pfam" id="PF05699"/>
    </source>
</evidence>
<dbReference type="AlphaFoldDB" id="A0A8R2B4U1"/>
<proteinExistence type="predicted"/>
<evidence type="ECO:0000259" key="2">
    <source>
        <dbReference type="Pfam" id="PF14291"/>
    </source>
</evidence>
<dbReference type="InterPro" id="IPR012337">
    <property type="entry name" value="RNaseH-like_sf"/>
</dbReference>
<evidence type="ECO:0000313" key="3">
    <source>
        <dbReference type="EnsemblMetazoa" id="XP_008181768.1"/>
    </source>
</evidence>
<organism evidence="3 4">
    <name type="scientific">Acyrthosiphon pisum</name>
    <name type="common">Pea aphid</name>
    <dbReference type="NCBI Taxonomy" id="7029"/>
    <lineage>
        <taxon>Eukaryota</taxon>
        <taxon>Metazoa</taxon>
        <taxon>Ecdysozoa</taxon>
        <taxon>Arthropoda</taxon>
        <taxon>Hexapoda</taxon>
        <taxon>Insecta</taxon>
        <taxon>Pterygota</taxon>
        <taxon>Neoptera</taxon>
        <taxon>Paraneoptera</taxon>
        <taxon>Hemiptera</taxon>
        <taxon>Sternorrhyncha</taxon>
        <taxon>Aphidomorpha</taxon>
        <taxon>Aphidoidea</taxon>
        <taxon>Aphididae</taxon>
        <taxon>Macrosiphini</taxon>
        <taxon>Acyrthosiphon</taxon>
    </lineage>
</organism>
<dbReference type="OrthoDB" id="6602708at2759"/>
<dbReference type="GO" id="GO:0046983">
    <property type="term" value="F:protein dimerization activity"/>
    <property type="evidence" value="ECO:0007669"/>
    <property type="project" value="InterPro"/>
</dbReference>
<evidence type="ECO:0000313" key="4">
    <source>
        <dbReference type="Proteomes" id="UP000007819"/>
    </source>
</evidence>
<dbReference type="PANTHER" id="PTHR45749">
    <property type="match status" value="1"/>
</dbReference>
<protein>
    <recommendedName>
        <fullName evidence="5">Zinc finger MYM-type protein 1-like</fullName>
    </recommendedName>
</protein>
<dbReference type="Pfam" id="PF14291">
    <property type="entry name" value="DUF4371"/>
    <property type="match status" value="1"/>
</dbReference>
<feature type="domain" description="HAT C-terminal dimerisation" evidence="1">
    <location>
        <begin position="402"/>
        <end position="458"/>
    </location>
</feature>
<dbReference type="RefSeq" id="XP_008181768.1">
    <property type="nucleotide sequence ID" value="XM_008183546.1"/>
</dbReference>
<accession>A0A8R2B4U1</accession>
<dbReference type="Proteomes" id="UP000007819">
    <property type="component" value="Unassembled WGS sequence"/>
</dbReference>
<reference evidence="3" key="2">
    <citation type="submission" date="2022-06" db="UniProtKB">
        <authorList>
            <consortium name="EnsemblMetazoa"/>
        </authorList>
    </citation>
    <scope>IDENTIFICATION</scope>
</reference>
<dbReference type="InterPro" id="IPR025398">
    <property type="entry name" value="DUF4371"/>
</dbReference>
<dbReference type="GeneID" id="103309042"/>
<dbReference type="InterPro" id="IPR008906">
    <property type="entry name" value="HATC_C_dom"/>
</dbReference>
<feature type="domain" description="DUF4371" evidence="2">
    <location>
        <begin position="4"/>
        <end position="101"/>
    </location>
</feature>
<evidence type="ECO:0008006" key="5">
    <source>
        <dbReference type="Google" id="ProtNLM"/>
    </source>
</evidence>
<dbReference type="SUPFAM" id="SSF53098">
    <property type="entry name" value="Ribonuclease H-like"/>
    <property type="match status" value="1"/>
</dbReference>
<dbReference type="Pfam" id="PF05699">
    <property type="entry name" value="Dimer_Tnp_hAT"/>
    <property type="match status" value="1"/>
</dbReference>
<dbReference type="KEGG" id="api:103309042"/>
<dbReference type="EnsemblMetazoa" id="XM_008183546.1">
    <property type="protein sequence ID" value="XP_008181768.1"/>
    <property type="gene ID" value="LOC103309042"/>
</dbReference>
<dbReference type="PANTHER" id="PTHR45749:SF21">
    <property type="entry name" value="DUF4371 DOMAIN-CONTAINING PROTEIN"/>
    <property type="match status" value="1"/>
</dbReference>
<sequence>MAQQVLLNIINSIKEAGIFSILVDETQDLSRHEQVSFIIRFVDDSFQIHEQFLGFYKTSHTDSETLANLIKKVLSDSGLDIQNLRGQCYDGAAAMRGSYTGVQARIREENPIALYVHCYAHILNLCLVDLSKQVSYVRNTFGTLQSLYSFVGASSKRNAVFESVYLASTQHNGPKKLKSLSETRWSCRAEALKAVLLNFSTLINTLEEISENNINSGAEATSLIGNIQNFEFVFCLIILQEIMEHTNVLSKYLQSINISYITVIEMCEQTVDILKDMRTDTEFHKRWIQVIKVTGENNIEPPKLSRKRRIPQKYGGGENGPQNVPENQLQILNGLKNLIINDNFEENMLTLVCNTYKLDMQPLKNELNIFNRMFASKYPNISGESNIFKKKSEYIANHDIRSGFPLTYTIFKTFLTIPTNTASCERSFSCLRRLKTYLRTTMGQERLSSLSLLQIEKNQQIDEEKVIDEFNSSVSVSGRRLALA</sequence>
<keyword evidence="4" id="KW-1185">Reference proteome</keyword>